<feature type="region of interest" description="Disordered" evidence="1">
    <location>
        <begin position="78"/>
        <end position="108"/>
    </location>
</feature>
<dbReference type="EMBL" id="JACGWW010000001">
    <property type="protein sequence ID" value="MBA8812758.1"/>
    <property type="molecule type" value="Genomic_DNA"/>
</dbReference>
<evidence type="ECO:0000313" key="4">
    <source>
        <dbReference type="Proteomes" id="UP000321154"/>
    </source>
</evidence>
<dbReference type="Proteomes" id="UP000321154">
    <property type="component" value="Unassembled WGS sequence"/>
</dbReference>
<name>A0A7W3PI92_9MICO</name>
<reference evidence="2 4" key="1">
    <citation type="submission" date="2019-07" db="EMBL/GenBank/DDBJ databases">
        <title>Whole genome shotgun sequence of Frigoribacterium faeni NBRC 103066.</title>
        <authorList>
            <person name="Hosoyama A."/>
            <person name="Uohara A."/>
            <person name="Ohji S."/>
            <person name="Ichikawa N."/>
        </authorList>
    </citation>
    <scope>NUCLEOTIDE SEQUENCE [LARGE SCALE GENOMIC DNA]</scope>
    <source>
        <strain evidence="2 4">NBRC 103066</strain>
    </source>
</reference>
<feature type="compositionally biased region" description="Pro residues" evidence="1">
    <location>
        <begin position="159"/>
        <end position="171"/>
    </location>
</feature>
<evidence type="ECO:0000313" key="3">
    <source>
        <dbReference type="EMBL" id="MBA8812758.1"/>
    </source>
</evidence>
<proteinExistence type="predicted"/>
<accession>A0A7W3PI92</accession>
<dbReference type="Proteomes" id="UP000522688">
    <property type="component" value="Unassembled WGS sequence"/>
</dbReference>
<dbReference type="RefSeq" id="WP_146853039.1">
    <property type="nucleotide sequence ID" value="NZ_BAAAHR010000002.1"/>
</dbReference>
<dbReference type="EMBL" id="BJUV01000005">
    <property type="protein sequence ID" value="GEK82384.1"/>
    <property type="molecule type" value="Genomic_DNA"/>
</dbReference>
<comment type="caution">
    <text evidence="3">The sequence shown here is derived from an EMBL/GenBank/DDBJ whole genome shotgun (WGS) entry which is preliminary data.</text>
</comment>
<dbReference type="OrthoDB" id="5111079at2"/>
<feature type="compositionally biased region" description="Pro residues" evidence="1">
    <location>
        <begin position="141"/>
        <end position="152"/>
    </location>
</feature>
<sequence length="339" mass="37813">MPEPIDRWWARRQTSRGVVVPYPVGTYRQAWASFPVLVRQYRPEHNGGIVLSQIPPAADVFLCWLCDAGHLFVATPDEQRHRPGRERRRSSWCPDCSESAKPRALPMRPAMAPAAVVRARAAELAPREAPTVRSDAQAALRPPPGPRRPLPQPARSQQAPPPPAPPPPPLVRRPRSPRPTRDTRPVCGRTPTVPTGTPFTSACAPKPASAVEAKLRARLAERLEFEPGLNAVRIARPFFDHLEVWPDIVLPELRVAIEYDSTGRHGLEHVGDRETSDRRKDAALRAAGWEIVRLRTGRLPLLGPHDLQLSGLTRQTVPRLLDELRAIRGPLFVDAYLRD</sequence>
<reference evidence="3 5" key="2">
    <citation type="submission" date="2020-07" db="EMBL/GenBank/DDBJ databases">
        <title>Sequencing the genomes of 1000 actinobacteria strains.</title>
        <authorList>
            <person name="Klenk H.-P."/>
        </authorList>
    </citation>
    <scope>NUCLEOTIDE SEQUENCE [LARGE SCALE GENOMIC DNA]</scope>
    <source>
        <strain evidence="3 5">DSM 10309</strain>
    </source>
</reference>
<dbReference type="AlphaFoldDB" id="A0A7W3PI92"/>
<evidence type="ECO:0000313" key="2">
    <source>
        <dbReference type="EMBL" id="GEK82384.1"/>
    </source>
</evidence>
<keyword evidence="4" id="KW-1185">Reference proteome</keyword>
<evidence type="ECO:0008006" key="6">
    <source>
        <dbReference type="Google" id="ProtNLM"/>
    </source>
</evidence>
<gene>
    <name evidence="3" type="ORF">FB463_000982</name>
    <name evidence="2" type="ORF">FFA01_06930</name>
</gene>
<organism evidence="3 5">
    <name type="scientific">Frigoribacterium faeni</name>
    <dbReference type="NCBI Taxonomy" id="145483"/>
    <lineage>
        <taxon>Bacteria</taxon>
        <taxon>Bacillati</taxon>
        <taxon>Actinomycetota</taxon>
        <taxon>Actinomycetes</taxon>
        <taxon>Micrococcales</taxon>
        <taxon>Microbacteriaceae</taxon>
        <taxon>Frigoribacterium</taxon>
    </lineage>
</organism>
<evidence type="ECO:0000256" key="1">
    <source>
        <dbReference type="SAM" id="MobiDB-lite"/>
    </source>
</evidence>
<protein>
    <recommendedName>
        <fullName evidence="6">Zinc-ribbon domain-containing protein</fullName>
    </recommendedName>
</protein>
<feature type="region of interest" description="Disordered" evidence="1">
    <location>
        <begin position="124"/>
        <end position="206"/>
    </location>
</feature>
<evidence type="ECO:0000313" key="5">
    <source>
        <dbReference type="Proteomes" id="UP000522688"/>
    </source>
</evidence>